<dbReference type="EMBL" id="PKGY01000001">
    <property type="protein sequence ID" value="PKZ23321.1"/>
    <property type="molecule type" value="Genomic_DNA"/>
</dbReference>
<protein>
    <submittedName>
        <fullName evidence="1">Uncharacterized protein</fullName>
    </submittedName>
</protein>
<sequence length="64" mass="7399">MQKESINLLGPGFLHELIVGIKKRPEQKSSSLFNIERFQESLAKVRNNALSLLMSWFTRILWPG</sequence>
<gene>
    <name evidence="1" type="ORF">AWM72_07885</name>
    <name evidence="2" type="ORF">CYJ28_01865</name>
</gene>
<dbReference type="AlphaFoldDB" id="A0A0X8FC84"/>
<evidence type="ECO:0000313" key="3">
    <source>
        <dbReference type="Proteomes" id="UP000069912"/>
    </source>
</evidence>
<dbReference type="EMBL" id="CP014160">
    <property type="protein sequence ID" value="AMB94679.1"/>
    <property type="molecule type" value="Genomic_DNA"/>
</dbReference>
<evidence type="ECO:0000313" key="4">
    <source>
        <dbReference type="Proteomes" id="UP000234239"/>
    </source>
</evidence>
<keyword evidence="3" id="KW-1185">Reference proteome</keyword>
<dbReference type="Proteomes" id="UP000234239">
    <property type="component" value="Unassembled WGS sequence"/>
</dbReference>
<proteinExistence type="predicted"/>
<dbReference type="KEGG" id="asan:AWM72_07885"/>
<evidence type="ECO:0000313" key="2">
    <source>
        <dbReference type="EMBL" id="PKZ23321.1"/>
    </source>
</evidence>
<accession>A0A0X8FC84</accession>
<dbReference type="Proteomes" id="UP000069912">
    <property type="component" value="Chromosome"/>
</dbReference>
<reference evidence="2 4" key="3">
    <citation type="submission" date="2017-12" db="EMBL/GenBank/DDBJ databases">
        <title>Phylogenetic diversity of female urinary microbiome.</title>
        <authorList>
            <person name="Thomas-White K."/>
            <person name="Wolfe A.J."/>
        </authorList>
    </citation>
    <scope>NUCLEOTIDE SEQUENCE [LARGE SCALE GENOMIC DNA]</scope>
    <source>
        <strain evidence="2 4">UMB0139</strain>
    </source>
</reference>
<name>A0A0X8FC84_9LACT</name>
<reference evidence="3" key="2">
    <citation type="submission" date="2016-01" db="EMBL/GenBank/DDBJ databases">
        <title>Six Aerococcus type strain genome sequencing and assembly using PacBio and Illumina Hiseq.</title>
        <authorList>
            <person name="Carkaci D."/>
            <person name="Dargis R."/>
            <person name="Nielsen X.C."/>
            <person name="Skovgaard O."/>
            <person name="Fuursted K."/>
            <person name="Christensen J.J."/>
        </authorList>
    </citation>
    <scope>NUCLEOTIDE SEQUENCE [LARGE SCALE GENOMIC DNA]</scope>
    <source>
        <strain evidence="3">CCUG43001</strain>
    </source>
</reference>
<organism evidence="1 3">
    <name type="scientific">Aerococcus sanguinicola</name>
    <dbReference type="NCBI Taxonomy" id="119206"/>
    <lineage>
        <taxon>Bacteria</taxon>
        <taxon>Bacillati</taxon>
        <taxon>Bacillota</taxon>
        <taxon>Bacilli</taxon>
        <taxon>Lactobacillales</taxon>
        <taxon>Aerococcaceae</taxon>
        <taxon>Aerococcus</taxon>
    </lineage>
</organism>
<reference evidence="1 3" key="1">
    <citation type="journal article" date="2016" name="Genome Announc.">
        <title>Complete Genome Sequences of Aerococcus christensenii CCUG 28831T, Aerococcus sanguinicola CCUG 43001T, Aerococcus urinae CCUG 36881T, Aerococcus urinaeequi CCUG 28094T, Aerococcus urinaehominis CCUG 42038 BT, and Aerococcus viridans CCUG 4311T.</title>
        <authorList>
            <person name="Carkaci D."/>
            <person name="Dargis R."/>
            <person name="Nielsen X.C."/>
            <person name="Skovgaard O."/>
            <person name="Fuursted K."/>
            <person name="Christensen J.J."/>
        </authorList>
    </citation>
    <scope>NUCLEOTIDE SEQUENCE [LARGE SCALE GENOMIC DNA]</scope>
    <source>
        <strain evidence="1 3">CCUG43001</strain>
    </source>
</reference>
<evidence type="ECO:0000313" key="1">
    <source>
        <dbReference type="EMBL" id="AMB94679.1"/>
    </source>
</evidence>